<accession>A0AAD4SGZ4</accession>
<evidence type="ECO:0000313" key="2">
    <source>
        <dbReference type="Proteomes" id="UP001202328"/>
    </source>
</evidence>
<dbReference type="AlphaFoldDB" id="A0AAD4SGZ4"/>
<name>A0AAD4SGZ4_9MAGN</name>
<protein>
    <submittedName>
        <fullName evidence="1">Uncharacterized protein</fullName>
    </submittedName>
</protein>
<sequence>MTLGFSDDDHSLESCKVELGPTEVVAAGDIPKDYMSPAPWFIQAPKTTSVPCTLHGSLANRRRHSERAAF</sequence>
<organism evidence="1 2">
    <name type="scientific">Papaver atlanticum</name>
    <dbReference type="NCBI Taxonomy" id="357466"/>
    <lineage>
        <taxon>Eukaryota</taxon>
        <taxon>Viridiplantae</taxon>
        <taxon>Streptophyta</taxon>
        <taxon>Embryophyta</taxon>
        <taxon>Tracheophyta</taxon>
        <taxon>Spermatophyta</taxon>
        <taxon>Magnoliopsida</taxon>
        <taxon>Ranunculales</taxon>
        <taxon>Papaveraceae</taxon>
        <taxon>Papaveroideae</taxon>
        <taxon>Papaver</taxon>
    </lineage>
</organism>
<keyword evidence="2" id="KW-1185">Reference proteome</keyword>
<gene>
    <name evidence="1" type="ORF">MKW98_016197</name>
</gene>
<comment type="caution">
    <text evidence="1">The sequence shown here is derived from an EMBL/GenBank/DDBJ whole genome shotgun (WGS) entry which is preliminary data.</text>
</comment>
<dbReference type="Proteomes" id="UP001202328">
    <property type="component" value="Unassembled WGS sequence"/>
</dbReference>
<dbReference type="EMBL" id="JAJJMB010010581">
    <property type="protein sequence ID" value="KAI3907553.1"/>
    <property type="molecule type" value="Genomic_DNA"/>
</dbReference>
<reference evidence="1" key="1">
    <citation type="submission" date="2022-04" db="EMBL/GenBank/DDBJ databases">
        <title>A functionally conserved STORR gene fusion in Papaver species that diverged 16.8 million years ago.</title>
        <authorList>
            <person name="Catania T."/>
        </authorList>
    </citation>
    <scope>NUCLEOTIDE SEQUENCE</scope>
    <source>
        <strain evidence="1">S-188037</strain>
    </source>
</reference>
<evidence type="ECO:0000313" key="1">
    <source>
        <dbReference type="EMBL" id="KAI3907553.1"/>
    </source>
</evidence>
<proteinExistence type="predicted"/>